<keyword evidence="3" id="KW-0731">Sigma factor</keyword>
<protein>
    <submittedName>
        <fullName evidence="8">RNA polymerase sigma factor</fullName>
    </submittedName>
</protein>
<dbReference type="AlphaFoldDB" id="A0A5R9F962"/>
<dbReference type="GO" id="GO:0006352">
    <property type="term" value="P:DNA-templated transcription initiation"/>
    <property type="evidence" value="ECO:0007669"/>
    <property type="project" value="InterPro"/>
</dbReference>
<evidence type="ECO:0000256" key="5">
    <source>
        <dbReference type="ARBA" id="ARBA00023163"/>
    </source>
</evidence>
<reference evidence="8 9" key="1">
    <citation type="submission" date="2019-04" db="EMBL/GenBank/DDBJ databases">
        <title>Bacillus caeni sp. nov., a bacterium isolated from mangrove sediment.</title>
        <authorList>
            <person name="Huang H."/>
            <person name="Mo K."/>
            <person name="Hu Y."/>
        </authorList>
    </citation>
    <scope>NUCLEOTIDE SEQUENCE [LARGE SCALE GENOMIC DNA]</scope>
    <source>
        <strain evidence="8 9">HB172195</strain>
    </source>
</reference>
<dbReference type="Proteomes" id="UP000308230">
    <property type="component" value="Unassembled WGS sequence"/>
</dbReference>
<dbReference type="OrthoDB" id="9784984at2"/>
<dbReference type="InterPro" id="IPR013324">
    <property type="entry name" value="RNA_pol_sigma_r3/r4-like"/>
</dbReference>
<dbReference type="Pfam" id="PF08281">
    <property type="entry name" value="Sigma70_r4_2"/>
    <property type="match status" value="1"/>
</dbReference>
<dbReference type="PANTHER" id="PTHR43133:SF8">
    <property type="entry name" value="RNA POLYMERASE SIGMA FACTOR HI_1459-RELATED"/>
    <property type="match status" value="1"/>
</dbReference>
<organism evidence="8 9">
    <name type="scientific">Exobacillus caeni</name>
    <dbReference type="NCBI Taxonomy" id="2574798"/>
    <lineage>
        <taxon>Bacteria</taxon>
        <taxon>Bacillati</taxon>
        <taxon>Bacillota</taxon>
        <taxon>Bacilli</taxon>
        <taxon>Bacillales</taxon>
        <taxon>Guptibacillaceae</taxon>
        <taxon>Exobacillus</taxon>
    </lineage>
</organism>
<dbReference type="GO" id="GO:0003677">
    <property type="term" value="F:DNA binding"/>
    <property type="evidence" value="ECO:0007669"/>
    <property type="project" value="UniProtKB-KW"/>
</dbReference>
<evidence type="ECO:0000313" key="8">
    <source>
        <dbReference type="EMBL" id="TLS36245.1"/>
    </source>
</evidence>
<dbReference type="InterPro" id="IPR013249">
    <property type="entry name" value="RNA_pol_sigma70_r4_t2"/>
</dbReference>
<keyword evidence="5" id="KW-0804">Transcription</keyword>
<dbReference type="InterPro" id="IPR007627">
    <property type="entry name" value="RNA_pol_sigma70_r2"/>
</dbReference>
<comment type="similarity">
    <text evidence="1">Belongs to the sigma-70 factor family. ECF subfamily.</text>
</comment>
<dbReference type="SUPFAM" id="SSF88659">
    <property type="entry name" value="Sigma3 and sigma4 domains of RNA polymerase sigma factors"/>
    <property type="match status" value="1"/>
</dbReference>
<dbReference type="Gene3D" id="1.10.10.10">
    <property type="entry name" value="Winged helix-like DNA-binding domain superfamily/Winged helix DNA-binding domain"/>
    <property type="match status" value="1"/>
</dbReference>
<keyword evidence="9" id="KW-1185">Reference proteome</keyword>
<sequence length="160" mass="19333">MNQAPERLSDMKELYQQYKKELTRFAISLTKQEMEAEDLVQETFSKALKNQELLKDLPSYKIRAWLYKVLKNKFLDQKRKKRHERYVEESDEPVFHVGDYNDIEMMELLDRLPGDLKDIVVKRYWLNMTSKQIGEQYEVPASTVRYRLQVAINLLREWII</sequence>
<keyword evidence="4" id="KW-0238">DNA-binding</keyword>
<keyword evidence="2" id="KW-0805">Transcription regulation</keyword>
<evidence type="ECO:0000256" key="4">
    <source>
        <dbReference type="ARBA" id="ARBA00023125"/>
    </source>
</evidence>
<evidence type="ECO:0000259" key="6">
    <source>
        <dbReference type="Pfam" id="PF04542"/>
    </source>
</evidence>
<dbReference type="InterPro" id="IPR039425">
    <property type="entry name" value="RNA_pol_sigma-70-like"/>
</dbReference>
<dbReference type="NCBIfam" id="TIGR02937">
    <property type="entry name" value="sigma70-ECF"/>
    <property type="match status" value="1"/>
</dbReference>
<gene>
    <name evidence="8" type="ORF">FCL54_16560</name>
</gene>
<proteinExistence type="inferred from homology"/>
<accession>A0A5R9F962</accession>
<evidence type="ECO:0000259" key="7">
    <source>
        <dbReference type="Pfam" id="PF08281"/>
    </source>
</evidence>
<dbReference type="RefSeq" id="WP_138127855.1">
    <property type="nucleotide sequence ID" value="NZ_SWLG01000012.1"/>
</dbReference>
<dbReference type="Gene3D" id="1.10.1740.10">
    <property type="match status" value="1"/>
</dbReference>
<evidence type="ECO:0000313" key="9">
    <source>
        <dbReference type="Proteomes" id="UP000308230"/>
    </source>
</evidence>
<name>A0A5R9F962_9BACL</name>
<evidence type="ECO:0000256" key="2">
    <source>
        <dbReference type="ARBA" id="ARBA00023015"/>
    </source>
</evidence>
<dbReference type="Pfam" id="PF04542">
    <property type="entry name" value="Sigma70_r2"/>
    <property type="match status" value="1"/>
</dbReference>
<dbReference type="InterPro" id="IPR036388">
    <property type="entry name" value="WH-like_DNA-bd_sf"/>
</dbReference>
<dbReference type="PANTHER" id="PTHR43133">
    <property type="entry name" value="RNA POLYMERASE ECF-TYPE SIGMA FACTO"/>
    <property type="match status" value="1"/>
</dbReference>
<comment type="caution">
    <text evidence="8">The sequence shown here is derived from an EMBL/GenBank/DDBJ whole genome shotgun (WGS) entry which is preliminary data.</text>
</comment>
<dbReference type="GO" id="GO:0016987">
    <property type="term" value="F:sigma factor activity"/>
    <property type="evidence" value="ECO:0007669"/>
    <property type="project" value="UniProtKB-KW"/>
</dbReference>
<feature type="domain" description="RNA polymerase sigma factor 70 region 4 type 2" evidence="7">
    <location>
        <begin position="104"/>
        <end position="149"/>
    </location>
</feature>
<dbReference type="SUPFAM" id="SSF88946">
    <property type="entry name" value="Sigma2 domain of RNA polymerase sigma factors"/>
    <property type="match status" value="1"/>
</dbReference>
<dbReference type="EMBL" id="SWLG01000012">
    <property type="protein sequence ID" value="TLS36245.1"/>
    <property type="molecule type" value="Genomic_DNA"/>
</dbReference>
<evidence type="ECO:0000256" key="3">
    <source>
        <dbReference type="ARBA" id="ARBA00023082"/>
    </source>
</evidence>
<dbReference type="InterPro" id="IPR013325">
    <property type="entry name" value="RNA_pol_sigma_r2"/>
</dbReference>
<feature type="domain" description="RNA polymerase sigma-70 region 2" evidence="6">
    <location>
        <begin position="14"/>
        <end position="82"/>
    </location>
</feature>
<dbReference type="InterPro" id="IPR014284">
    <property type="entry name" value="RNA_pol_sigma-70_dom"/>
</dbReference>
<evidence type="ECO:0000256" key="1">
    <source>
        <dbReference type="ARBA" id="ARBA00010641"/>
    </source>
</evidence>